<dbReference type="FunFam" id="3.40.50.620:FF:000142">
    <property type="entry name" value="Universal stress protein A-like protein"/>
    <property type="match status" value="1"/>
</dbReference>
<dbReference type="EMBL" id="GL377623">
    <property type="protein sequence ID" value="EFJ15463.1"/>
    <property type="molecule type" value="Genomic_DNA"/>
</dbReference>
<dbReference type="Proteomes" id="UP000001514">
    <property type="component" value="Unassembled WGS sequence"/>
</dbReference>
<accession>D8RRZ9</accession>
<evidence type="ECO:0000259" key="1">
    <source>
        <dbReference type="Pfam" id="PF00582"/>
    </source>
</evidence>
<dbReference type="OrthoDB" id="843225at2759"/>
<dbReference type="InterPro" id="IPR014729">
    <property type="entry name" value="Rossmann-like_a/b/a_fold"/>
</dbReference>
<gene>
    <name evidence="3" type="ORF">SELMODRAFT_173688</name>
    <name evidence="2" type="ORF">SELMODRAFT_180247</name>
</gene>
<dbReference type="EMBL" id="GL377588">
    <property type="protein sequence ID" value="EFJ24783.1"/>
    <property type="molecule type" value="Genomic_DNA"/>
</dbReference>
<protein>
    <recommendedName>
        <fullName evidence="1">UspA domain-containing protein</fullName>
    </recommendedName>
</protein>
<evidence type="ECO:0000313" key="2">
    <source>
        <dbReference type="EMBL" id="EFJ15463.1"/>
    </source>
</evidence>
<dbReference type="CDD" id="cd23659">
    <property type="entry name" value="USP_At3g01520-like"/>
    <property type="match status" value="1"/>
</dbReference>
<feature type="domain" description="UspA" evidence="1">
    <location>
        <begin position="35"/>
        <end position="181"/>
    </location>
</feature>
<dbReference type="Gene3D" id="3.40.50.620">
    <property type="entry name" value="HUPs"/>
    <property type="match status" value="1"/>
</dbReference>
<dbReference type="InterPro" id="IPR006016">
    <property type="entry name" value="UspA"/>
</dbReference>
<sequence length="194" mass="21732">MASGNEEEKKEQSTSKTRILIAVSHSSIKGYPHASISSDTAFHWVLDKLVKPTSSSIGHRREDFELSILHIQVPDEDGPDDDLDSVYESASDFHSMKERELTRGLHLLEHFVRICDDAKIPCKAWIKAGDPKELICKEAAKLQPDMLVLGSRGLKTMQRMFVGTVSLYCTTHATCPVLVIKRKPQDTPDDPMDD</sequence>
<dbReference type="GO" id="GO:0016208">
    <property type="term" value="F:AMP binding"/>
    <property type="evidence" value="ECO:0000318"/>
    <property type="project" value="GO_Central"/>
</dbReference>
<dbReference type="PANTHER" id="PTHR47710">
    <property type="entry name" value="ADENINE NUCLEOTIDE ALPHA HYDROLASES-LIKE SUPERFAMILY PROTEIN"/>
    <property type="match status" value="1"/>
</dbReference>
<reference evidence="3 4" key="1">
    <citation type="journal article" date="2011" name="Science">
        <title>The Selaginella genome identifies genetic changes associated with the evolution of vascular plants.</title>
        <authorList>
            <person name="Banks J.A."/>
            <person name="Nishiyama T."/>
            <person name="Hasebe M."/>
            <person name="Bowman J.L."/>
            <person name="Gribskov M."/>
            <person name="dePamphilis C."/>
            <person name="Albert V.A."/>
            <person name="Aono N."/>
            <person name="Aoyama T."/>
            <person name="Ambrose B.A."/>
            <person name="Ashton N.W."/>
            <person name="Axtell M.J."/>
            <person name="Barker E."/>
            <person name="Barker M.S."/>
            <person name="Bennetzen J.L."/>
            <person name="Bonawitz N.D."/>
            <person name="Chapple C."/>
            <person name="Cheng C."/>
            <person name="Correa L.G."/>
            <person name="Dacre M."/>
            <person name="DeBarry J."/>
            <person name="Dreyer I."/>
            <person name="Elias M."/>
            <person name="Engstrom E.M."/>
            <person name="Estelle M."/>
            <person name="Feng L."/>
            <person name="Finet C."/>
            <person name="Floyd S.K."/>
            <person name="Frommer W.B."/>
            <person name="Fujita T."/>
            <person name="Gramzow L."/>
            <person name="Gutensohn M."/>
            <person name="Harholt J."/>
            <person name="Hattori M."/>
            <person name="Heyl A."/>
            <person name="Hirai T."/>
            <person name="Hiwatashi Y."/>
            <person name="Ishikawa M."/>
            <person name="Iwata M."/>
            <person name="Karol K.G."/>
            <person name="Koehler B."/>
            <person name="Kolukisaoglu U."/>
            <person name="Kubo M."/>
            <person name="Kurata T."/>
            <person name="Lalonde S."/>
            <person name="Li K."/>
            <person name="Li Y."/>
            <person name="Litt A."/>
            <person name="Lyons E."/>
            <person name="Manning G."/>
            <person name="Maruyama T."/>
            <person name="Michael T.P."/>
            <person name="Mikami K."/>
            <person name="Miyazaki S."/>
            <person name="Morinaga S."/>
            <person name="Murata T."/>
            <person name="Mueller-Roeber B."/>
            <person name="Nelson D.R."/>
            <person name="Obara M."/>
            <person name="Oguri Y."/>
            <person name="Olmstead R.G."/>
            <person name="Onodera N."/>
            <person name="Petersen B.L."/>
            <person name="Pils B."/>
            <person name="Prigge M."/>
            <person name="Rensing S.A."/>
            <person name="Riano-Pachon D.M."/>
            <person name="Roberts A.W."/>
            <person name="Sato Y."/>
            <person name="Scheller H.V."/>
            <person name="Schulz B."/>
            <person name="Schulz C."/>
            <person name="Shakirov E.V."/>
            <person name="Shibagaki N."/>
            <person name="Shinohara N."/>
            <person name="Shippen D.E."/>
            <person name="Soerensen I."/>
            <person name="Sotooka R."/>
            <person name="Sugimoto N."/>
            <person name="Sugita M."/>
            <person name="Sumikawa N."/>
            <person name="Tanurdzic M."/>
            <person name="Theissen G."/>
            <person name="Ulvskov P."/>
            <person name="Wakazuki S."/>
            <person name="Weng J.K."/>
            <person name="Willats W.W."/>
            <person name="Wipf D."/>
            <person name="Wolf P.G."/>
            <person name="Yang L."/>
            <person name="Zimmer A.D."/>
            <person name="Zhu Q."/>
            <person name="Mitros T."/>
            <person name="Hellsten U."/>
            <person name="Loque D."/>
            <person name="Otillar R."/>
            <person name="Salamov A."/>
            <person name="Schmutz J."/>
            <person name="Shapiro H."/>
            <person name="Lindquist E."/>
            <person name="Lucas S."/>
            <person name="Rokhsar D."/>
            <person name="Grigoriev I.V."/>
        </authorList>
    </citation>
    <scope>NUCLEOTIDE SEQUENCE [LARGE SCALE GENOMIC DNA]</scope>
</reference>
<evidence type="ECO:0000313" key="4">
    <source>
        <dbReference type="Proteomes" id="UP000001514"/>
    </source>
</evidence>
<dbReference type="KEGG" id="smo:SELMODRAFT_173688"/>
<keyword evidence="4" id="KW-1185">Reference proteome</keyword>
<dbReference type="AlphaFoldDB" id="D8RRZ9"/>
<dbReference type="OMA" id="KAFEWTL"/>
<dbReference type="HOGENOM" id="CLU_049301_9_3_1"/>
<dbReference type="PRINTS" id="PR01438">
    <property type="entry name" value="UNVRSLSTRESS"/>
</dbReference>
<dbReference type="FunCoup" id="D8RRZ9">
    <property type="interactions" value="314"/>
</dbReference>
<dbReference type="InterPro" id="IPR044187">
    <property type="entry name" value="At3g01520-like_plant"/>
</dbReference>
<dbReference type="Gramene" id="EFJ24783">
    <property type="protein sequence ID" value="EFJ24783"/>
    <property type="gene ID" value="SELMODRAFT_173688"/>
</dbReference>
<name>D8RRZ9_SELML</name>
<dbReference type="SUPFAM" id="SSF52402">
    <property type="entry name" value="Adenine nucleotide alpha hydrolases-like"/>
    <property type="match status" value="1"/>
</dbReference>
<dbReference type="Pfam" id="PF00582">
    <property type="entry name" value="Usp"/>
    <property type="match status" value="1"/>
</dbReference>
<dbReference type="eggNOG" id="ENOG502QUI8">
    <property type="taxonomic scope" value="Eukaryota"/>
</dbReference>
<proteinExistence type="predicted"/>
<dbReference type="PANTHER" id="PTHR47710:SF1">
    <property type="entry name" value="ADENINE NUCLEOTIDE ALPHA HYDROLASES-LIKE SUPERFAMILY PROTEIN"/>
    <property type="match status" value="1"/>
</dbReference>
<dbReference type="KEGG" id="smo:SELMODRAFT_180247"/>
<organism evidence="4">
    <name type="scientific">Selaginella moellendorffii</name>
    <name type="common">Spikemoss</name>
    <dbReference type="NCBI Taxonomy" id="88036"/>
    <lineage>
        <taxon>Eukaryota</taxon>
        <taxon>Viridiplantae</taxon>
        <taxon>Streptophyta</taxon>
        <taxon>Embryophyta</taxon>
        <taxon>Tracheophyta</taxon>
        <taxon>Lycopodiopsida</taxon>
        <taxon>Selaginellales</taxon>
        <taxon>Selaginellaceae</taxon>
        <taxon>Selaginella</taxon>
    </lineage>
</organism>
<dbReference type="InParanoid" id="D8RRZ9"/>
<dbReference type="STRING" id="88036.D8RRZ9"/>
<dbReference type="Gramene" id="EFJ15463">
    <property type="protein sequence ID" value="EFJ15463"/>
    <property type="gene ID" value="SELMODRAFT_180247"/>
</dbReference>
<evidence type="ECO:0000313" key="3">
    <source>
        <dbReference type="EMBL" id="EFJ24783.1"/>
    </source>
</evidence>
<dbReference type="InterPro" id="IPR006015">
    <property type="entry name" value="Universal_stress_UspA"/>
</dbReference>